<evidence type="ECO:0000313" key="5">
    <source>
        <dbReference type="Proteomes" id="UP000613030"/>
    </source>
</evidence>
<accession>A0ABS1KNU7</accession>
<dbReference type="RefSeq" id="WP_202006887.1">
    <property type="nucleotide sequence ID" value="NZ_JAERRB010000001.1"/>
</dbReference>
<evidence type="ECO:0000256" key="1">
    <source>
        <dbReference type="SAM" id="MobiDB-lite"/>
    </source>
</evidence>
<comment type="caution">
    <text evidence="4">The sequence shown here is derived from an EMBL/GenBank/DDBJ whole genome shotgun (WGS) entry which is preliminary data.</text>
</comment>
<feature type="domain" description="DUF218" evidence="3">
    <location>
        <begin position="48"/>
        <end position="178"/>
    </location>
</feature>
<sequence length="248" mass="28950">MNKRLKKFLRFFVYFHICLAVALLLTHCSFSHYAHKAYDQAKKDKPYDVVIVPGVPYEKEKTTSVMKMRIYWAKHLYDSGFTKNIIFSGSAVYSPYVEGIAMKIIADTLGIPAEHTFSETKAEHSTENVYYSWKMAKQMGFQKIAVATDPYQGRLLKSFAKKYCPGVKVIPIVFDILKMDDTPLPNINYDSAFRKEFVSITVRESFWQRFRYTMGRRIKDELQDEKEKKKREEKEKDNVKAMTPVATQ</sequence>
<dbReference type="InterPro" id="IPR014729">
    <property type="entry name" value="Rossmann-like_a/b/a_fold"/>
</dbReference>
<protein>
    <submittedName>
        <fullName evidence="4">YdcF family protein</fullName>
    </submittedName>
</protein>
<dbReference type="InterPro" id="IPR003848">
    <property type="entry name" value="DUF218"/>
</dbReference>
<dbReference type="Pfam" id="PF02698">
    <property type="entry name" value="DUF218"/>
    <property type="match status" value="1"/>
</dbReference>
<feature type="compositionally biased region" description="Basic and acidic residues" evidence="1">
    <location>
        <begin position="221"/>
        <end position="239"/>
    </location>
</feature>
<keyword evidence="2" id="KW-0732">Signal</keyword>
<dbReference type="Proteomes" id="UP000613030">
    <property type="component" value="Unassembled WGS sequence"/>
</dbReference>
<name>A0ABS1KNU7_9BACT</name>
<dbReference type="CDD" id="cd06259">
    <property type="entry name" value="YdcF-like"/>
    <property type="match status" value="1"/>
</dbReference>
<feature type="region of interest" description="Disordered" evidence="1">
    <location>
        <begin position="221"/>
        <end position="248"/>
    </location>
</feature>
<feature type="chain" id="PRO_5047092965" evidence="2">
    <location>
        <begin position="34"/>
        <end position="248"/>
    </location>
</feature>
<dbReference type="EMBL" id="JAERRB010000001">
    <property type="protein sequence ID" value="MBL0739926.1"/>
    <property type="molecule type" value="Genomic_DNA"/>
</dbReference>
<feature type="signal peptide" evidence="2">
    <location>
        <begin position="1"/>
        <end position="33"/>
    </location>
</feature>
<organism evidence="4 5">
    <name type="scientific">Chryseolinea lacunae</name>
    <dbReference type="NCBI Taxonomy" id="2801331"/>
    <lineage>
        <taxon>Bacteria</taxon>
        <taxon>Pseudomonadati</taxon>
        <taxon>Bacteroidota</taxon>
        <taxon>Cytophagia</taxon>
        <taxon>Cytophagales</taxon>
        <taxon>Fulvivirgaceae</taxon>
        <taxon>Chryseolinea</taxon>
    </lineage>
</organism>
<evidence type="ECO:0000259" key="3">
    <source>
        <dbReference type="Pfam" id="PF02698"/>
    </source>
</evidence>
<evidence type="ECO:0000313" key="4">
    <source>
        <dbReference type="EMBL" id="MBL0739926.1"/>
    </source>
</evidence>
<keyword evidence="5" id="KW-1185">Reference proteome</keyword>
<proteinExistence type="predicted"/>
<reference evidence="4 5" key="1">
    <citation type="submission" date="2021-01" db="EMBL/GenBank/DDBJ databases">
        <title>Chryseolinea sp. Jin1 Genome sequencing and assembly.</title>
        <authorList>
            <person name="Kim I."/>
        </authorList>
    </citation>
    <scope>NUCLEOTIDE SEQUENCE [LARGE SCALE GENOMIC DNA]</scope>
    <source>
        <strain evidence="4 5">Jin1</strain>
    </source>
</reference>
<evidence type="ECO:0000256" key="2">
    <source>
        <dbReference type="SAM" id="SignalP"/>
    </source>
</evidence>
<dbReference type="Gene3D" id="3.40.50.620">
    <property type="entry name" value="HUPs"/>
    <property type="match status" value="1"/>
</dbReference>
<gene>
    <name evidence="4" type="ORF">JI741_01790</name>
</gene>